<keyword evidence="10" id="KW-1185">Reference proteome</keyword>
<dbReference type="EC" id="2.7.7.-" evidence="8"/>
<feature type="binding site" evidence="8">
    <location>
        <position position="116"/>
    </location>
    <ligand>
        <name>ATP</name>
        <dbReference type="ChEBI" id="CHEBI:30616"/>
    </ligand>
</feature>
<feature type="binding site" evidence="8">
    <location>
        <position position="173"/>
    </location>
    <ligand>
        <name>ATP</name>
        <dbReference type="ChEBI" id="CHEBI:30616"/>
    </ligand>
</feature>
<feature type="binding site" evidence="8">
    <location>
        <position position="115"/>
    </location>
    <ligand>
        <name>ATP</name>
        <dbReference type="ChEBI" id="CHEBI:30616"/>
    </ligand>
</feature>
<evidence type="ECO:0000256" key="7">
    <source>
        <dbReference type="ARBA" id="ARBA00022842"/>
    </source>
</evidence>
<dbReference type="GO" id="GO:0000287">
    <property type="term" value="F:magnesium ion binding"/>
    <property type="evidence" value="ECO:0007669"/>
    <property type="project" value="UniProtKB-UniRule"/>
</dbReference>
<dbReference type="HAMAP" id="MF_00692">
    <property type="entry name" value="SelO"/>
    <property type="match status" value="1"/>
</dbReference>
<accession>A0AAN0M718</accession>
<comment type="catalytic activity">
    <reaction evidence="8">
        <text>L-seryl-[protein] + UTP = O-(5'-uridylyl)-L-seryl-[protein] + diphosphate</text>
        <dbReference type="Rhea" id="RHEA:64604"/>
        <dbReference type="Rhea" id="RHEA-COMP:9863"/>
        <dbReference type="Rhea" id="RHEA-COMP:16635"/>
        <dbReference type="ChEBI" id="CHEBI:29999"/>
        <dbReference type="ChEBI" id="CHEBI:33019"/>
        <dbReference type="ChEBI" id="CHEBI:46398"/>
        <dbReference type="ChEBI" id="CHEBI:156051"/>
    </reaction>
</comment>
<dbReference type="InterPro" id="IPR003846">
    <property type="entry name" value="SelO"/>
</dbReference>
<keyword evidence="7 8" id="KW-0460">Magnesium</keyword>
<feature type="binding site" evidence="8">
    <location>
        <position position="83"/>
    </location>
    <ligand>
        <name>ATP</name>
        <dbReference type="ChEBI" id="CHEBI:30616"/>
    </ligand>
</feature>
<dbReference type="RefSeq" id="WP_342075422.1">
    <property type="nucleotide sequence ID" value="NZ_CP151767.2"/>
</dbReference>
<keyword evidence="5 8" id="KW-0547">Nucleotide-binding</keyword>
<evidence type="ECO:0000313" key="9">
    <source>
        <dbReference type="EMBL" id="WZU66095.1"/>
    </source>
</evidence>
<dbReference type="PANTHER" id="PTHR32057:SF14">
    <property type="entry name" value="PROTEIN ADENYLYLTRANSFERASE SELO, MITOCHONDRIAL"/>
    <property type="match status" value="1"/>
</dbReference>
<comment type="function">
    <text evidence="8">Nucleotidyltransferase involved in the post-translational modification of proteins. It can catalyze the addition of adenosine monophosphate (AMP) or uridine monophosphate (UMP) to a protein, resulting in modifications known as AMPylation and UMPylation.</text>
</comment>
<dbReference type="GO" id="GO:0030145">
    <property type="term" value="F:manganese ion binding"/>
    <property type="evidence" value="ECO:0007669"/>
    <property type="project" value="UniProtKB-UniRule"/>
</dbReference>
<feature type="binding site" evidence="8">
    <location>
        <position position="103"/>
    </location>
    <ligand>
        <name>ATP</name>
        <dbReference type="ChEBI" id="CHEBI:30616"/>
    </ligand>
</feature>
<feature type="active site" description="Proton acceptor" evidence="8">
    <location>
        <position position="238"/>
    </location>
</feature>
<comment type="catalytic activity">
    <reaction evidence="8">
        <text>L-threonyl-[protein] + ATP = 3-O-(5'-adenylyl)-L-threonyl-[protein] + diphosphate</text>
        <dbReference type="Rhea" id="RHEA:54292"/>
        <dbReference type="Rhea" id="RHEA-COMP:11060"/>
        <dbReference type="Rhea" id="RHEA-COMP:13847"/>
        <dbReference type="ChEBI" id="CHEBI:30013"/>
        <dbReference type="ChEBI" id="CHEBI:30616"/>
        <dbReference type="ChEBI" id="CHEBI:33019"/>
        <dbReference type="ChEBI" id="CHEBI:138113"/>
        <dbReference type="EC" id="2.7.7.108"/>
    </reaction>
</comment>
<comment type="catalytic activity">
    <reaction evidence="8">
        <text>L-tyrosyl-[protein] + ATP = O-(5'-adenylyl)-L-tyrosyl-[protein] + diphosphate</text>
        <dbReference type="Rhea" id="RHEA:54288"/>
        <dbReference type="Rhea" id="RHEA-COMP:10136"/>
        <dbReference type="Rhea" id="RHEA-COMP:13846"/>
        <dbReference type="ChEBI" id="CHEBI:30616"/>
        <dbReference type="ChEBI" id="CHEBI:33019"/>
        <dbReference type="ChEBI" id="CHEBI:46858"/>
        <dbReference type="ChEBI" id="CHEBI:83624"/>
        <dbReference type="EC" id="2.7.7.108"/>
    </reaction>
</comment>
<reference evidence="9 10" key="2">
    <citation type="submission" date="2024-08" db="EMBL/GenBank/DDBJ databases">
        <title>Phylogenomic analyses of a clade within the roseobacter group suggest taxonomic reassignments of species of the genera Aestuariivita, Citreicella, Loktanella, Nautella, Pelagibaca, Ruegeria, Thalassobius, Thiobacimonas and Tropicibacter, and the proposal o.</title>
        <authorList>
            <person name="Jeon C.O."/>
        </authorList>
    </citation>
    <scope>NUCLEOTIDE SEQUENCE [LARGE SCALE GENOMIC DNA]</scope>
    <source>
        <strain evidence="9 10">SS1-5</strain>
    </source>
</reference>
<keyword evidence="2 8" id="KW-0808">Transferase</keyword>
<evidence type="ECO:0000256" key="5">
    <source>
        <dbReference type="ARBA" id="ARBA00022741"/>
    </source>
</evidence>
<feature type="binding site" evidence="8">
    <location>
        <position position="166"/>
    </location>
    <ligand>
        <name>ATP</name>
        <dbReference type="ChEBI" id="CHEBI:30616"/>
    </ligand>
</feature>
<evidence type="ECO:0000256" key="4">
    <source>
        <dbReference type="ARBA" id="ARBA00022723"/>
    </source>
</evidence>
<protein>
    <recommendedName>
        <fullName evidence="8">Protein nucleotidyltransferase YdiU</fullName>
        <ecNumber evidence="8">2.7.7.-</ecNumber>
    </recommendedName>
    <alternativeName>
        <fullName evidence="8">Protein adenylyltransferase YdiU</fullName>
        <ecNumber evidence="8">2.7.7.108</ecNumber>
    </alternativeName>
    <alternativeName>
        <fullName evidence="8">Protein uridylyltransferase YdiU</fullName>
        <ecNumber evidence="8">2.7.7.-</ecNumber>
    </alternativeName>
</protein>
<proteinExistence type="inferred from homology"/>
<keyword evidence="6 8" id="KW-0067">ATP-binding</keyword>
<gene>
    <name evidence="8" type="primary">ydiU</name>
    <name evidence="8" type="synonym">selO</name>
    <name evidence="9" type="ORF">AABB31_13525</name>
</gene>
<evidence type="ECO:0000256" key="1">
    <source>
        <dbReference type="ARBA" id="ARBA00009747"/>
    </source>
</evidence>
<comment type="catalytic activity">
    <reaction evidence="8">
        <text>L-tyrosyl-[protein] + UTP = O-(5'-uridylyl)-L-tyrosyl-[protein] + diphosphate</text>
        <dbReference type="Rhea" id="RHEA:83887"/>
        <dbReference type="Rhea" id="RHEA-COMP:10136"/>
        <dbReference type="Rhea" id="RHEA-COMP:20238"/>
        <dbReference type="ChEBI" id="CHEBI:33019"/>
        <dbReference type="ChEBI" id="CHEBI:46398"/>
        <dbReference type="ChEBI" id="CHEBI:46858"/>
        <dbReference type="ChEBI" id="CHEBI:90602"/>
    </reaction>
</comment>
<comment type="cofactor">
    <cofactor evidence="8">
        <name>Mg(2+)</name>
        <dbReference type="ChEBI" id="CHEBI:18420"/>
    </cofactor>
    <cofactor evidence="8">
        <name>Mn(2+)</name>
        <dbReference type="ChEBI" id="CHEBI:29035"/>
    </cofactor>
</comment>
<dbReference type="KEGG" id="yrh:AABB31_13525"/>
<evidence type="ECO:0000256" key="2">
    <source>
        <dbReference type="ARBA" id="ARBA00022679"/>
    </source>
</evidence>
<feature type="binding site" evidence="8">
    <location>
        <position position="82"/>
    </location>
    <ligand>
        <name>ATP</name>
        <dbReference type="ChEBI" id="CHEBI:30616"/>
    </ligand>
</feature>
<keyword evidence="8" id="KW-0464">Manganese</keyword>
<keyword evidence="3 8" id="KW-0548">Nucleotidyltransferase</keyword>
<evidence type="ECO:0000256" key="3">
    <source>
        <dbReference type="ARBA" id="ARBA00022695"/>
    </source>
</evidence>
<evidence type="ECO:0000256" key="6">
    <source>
        <dbReference type="ARBA" id="ARBA00022840"/>
    </source>
</evidence>
<dbReference type="NCBIfam" id="NF000658">
    <property type="entry name" value="PRK00029.1"/>
    <property type="match status" value="1"/>
</dbReference>
<dbReference type="Proteomes" id="UP001470809">
    <property type="component" value="Chromosome"/>
</dbReference>
<evidence type="ECO:0000256" key="8">
    <source>
        <dbReference type="HAMAP-Rule" id="MF_00692"/>
    </source>
</evidence>
<dbReference type="Pfam" id="PF02696">
    <property type="entry name" value="SelO"/>
    <property type="match status" value="1"/>
</dbReference>
<organism evidence="9 10">
    <name type="scientific">Yoonia rhodophyticola</name>
    <dbReference type="NCBI Taxonomy" id="3137370"/>
    <lineage>
        <taxon>Bacteria</taxon>
        <taxon>Pseudomonadati</taxon>
        <taxon>Pseudomonadota</taxon>
        <taxon>Alphaproteobacteria</taxon>
        <taxon>Rhodobacterales</taxon>
        <taxon>Paracoccaceae</taxon>
        <taxon>Yoonia</taxon>
    </lineage>
</organism>
<feature type="binding site" evidence="8">
    <location>
        <position position="80"/>
    </location>
    <ligand>
        <name>ATP</name>
        <dbReference type="ChEBI" id="CHEBI:30616"/>
    </ligand>
</feature>
<name>A0AAN0M718_9RHOB</name>
<dbReference type="GO" id="GO:0005524">
    <property type="term" value="F:ATP binding"/>
    <property type="evidence" value="ECO:0007669"/>
    <property type="project" value="UniProtKB-UniRule"/>
</dbReference>
<dbReference type="EC" id="2.7.7.108" evidence="8"/>
<sequence>MTSVFDNTYANLPPQMFTRLHPTPVKAPELIVHNAGLADLIGFPITDPAVFAGNLIPDGAAPLSQVYAGHQFGNWNPQLGDGRAVLLGEVVGRDGIRRDIQLKGSGPTPYSRQGDGRAWLGPVLREYIVSEAMHAMGVPTTRALAAVTTGEDVYREEVLPSAIVTRVAQSHIRVGTFQFFAARGDIAALQALTDHVIARHYPDADGPAALLDAVIDRYAKLIAQWMGLGFIHGVMNTDNVAIAGETIDYGPCAFIDAFHPDTVFSAIDQFGRYAYSNQPGIGAWNMAQFATALIPLMQDREAAITDFTAAVHRFQPIYEDAWLAVFAAKLGISAPAAEDQALISDLLDLMAKDQADFTNVFANLGSDKAGDQFLDQTAFARWQDRWALRRGADADALMSKTNPQIIPRNHRIEKMITAARNGDYAPFHAMLDAVTAPFAPITDATARFARPPGNDERFMRTFCGT</sequence>
<dbReference type="PANTHER" id="PTHR32057">
    <property type="entry name" value="PROTEIN ADENYLYLTRANSFERASE SELO, MITOCHONDRIAL"/>
    <property type="match status" value="1"/>
</dbReference>
<dbReference type="EMBL" id="CP151767">
    <property type="protein sequence ID" value="WZU66095.1"/>
    <property type="molecule type" value="Genomic_DNA"/>
</dbReference>
<feature type="binding site" evidence="8">
    <location>
        <position position="239"/>
    </location>
    <ligand>
        <name>Mg(2+)</name>
        <dbReference type="ChEBI" id="CHEBI:18420"/>
    </ligand>
</feature>
<feature type="binding site" evidence="8">
    <location>
        <position position="248"/>
    </location>
    <ligand>
        <name>ATP</name>
        <dbReference type="ChEBI" id="CHEBI:30616"/>
    </ligand>
</feature>
<evidence type="ECO:0000313" key="10">
    <source>
        <dbReference type="Proteomes" id="UP001470809"/>
    </source>
</evidence>
<feature type="binding site" evidence="8">
    <location>
        <position position="248"/>
    </location>
    <ligand>
        <name>Mg(2+)</name>
        <dbReference type="ChEBI" id="CHEBI:18420"/>
    </ligand>
</feature>
<comment type="similarity">
    <text evidence="1 8">Belongs to the SELO family.</text>
</comment>
<reference evidence="10" key="1">
    <citation type="submission" date="2024-04" db="EMBL/GenBank/DDBJ databases">
        <title>Phylogenomic analyses of a clade within the roseobacter group suggest taxonomic reassignments of species of the genera Aestuariivita, Citreicella, Loktanella, Nautella, Pelagibaca, Ruegeria, Thalassobius, Thiobacimonas and Tropicibacter, and the proposal o.</title>
        <authorList>
            <person name="Jeon C.O."/>
        </authorList>
    </citation>
    <scope>NUCLEOTIDE SEQUENCE [LARGE SCALE GENOMIC DNA]</scope>
    <source>
        <strain evidence="10">SS1-5</strain>
    </source>
</reference>
<dbReference type="AlphaFoldDB" id="A0AAN0M718"/>
<comment type="catalytic activity">
    <reaction evidence="8">
        <text>L-histidyl-[protein] + UTP = N(tele)-(5'-uridylyl)-L-histidyl-[protein] + diphosphate</text>
        <dbReference type="Rhea" id="RHEA:83891"/>
        <dbReference type="Rhea" id="RHEA-COMP:9745"/>
        <dbReference type="Rhea" id="RHEA-COMP:20239"/>
        <dbReference type="ChEBI" id="CHEBI:29979"/>
        <dbReference type="ChEBI" id="CHEBI:33019"/>
        <dbReference type="ChEBI" id="CHEBI:46398"/>
        <dbReference type="ChEBI" id="CHEBI:233474"/>
    </reaction>
</comment>
<dbReference type="GO" id="GO:0070733">
    <property type="term" value="F:AMPylase activity"/>
    <property type="evidence" value="ECO:0007669"/>
    <property type="project" value="UniProtKB-EC"/>
</dbReference>
<comment type="catalytic activity">
    <reaction evidence="8">
        <text>L-seryl-[protein] + ATP = 3-O-(5'-adenylyl)-L-seryl-[protein] + diphosphate</text>
        <dbReference type="Rhea" id="RHEA:58120"/>
        <dbReference type="Rhea" id="RHEA-COMP:9863"/>
        <dbReference type="Rhea" id="RHEA-COMP:15073"/>
        <dbReference type="ChEBI" id="CHEBI:29999"/>
        <dbReference type="ChEBI" id="CHEBI:30616"/>
        <dbReference type="ChEBI" id="CHEBI:33019"/>
        <dbReference type="ChEBI" id="CHEBI:142516"/>
        <dbReference type="EC" id="2.7.7.108"/>
    </reaction>
</comment>
<keyword evidence="4 8" id="KW-0479">Metal-binding</keyword>